<gene>
    <name evidence="1" type="ORF">ALQ94_102178</name>
</gene>
<name>A0A3M2WXS8_PSEA0</name>
<comment type="caution">
    <text evidence="1">The sequence shown here is derived from an EMBL/GenBank/DDBJ whole genome shotgun (WGS) entry which is preliminary data.</text>
</comment>
<evidence type="ECO:0000313" key="1">
    <source>
        <dbReference type="EMBL" id="RML56116.1"/>
    </source>
</evidence>
<protein>
    <submittedName>
        <fullName evidence="1">Uncharacterized protein</fullName>
    </submittedName>
</protein>
<dbReference type="EMBL" id="RBNS01000075">
    <property type="protein sequence ID" value="RML56116.1"/>
    <property type="molecule type" value="Genomic_DNA"/>
</dbReference>
<evidence type="ECO:0000313" key="2">
    <source>
        <dbReference type="Proteomes" id="UP000277952"/>
    </source>
</evidence>
<accession>A0A3M2WXS8</accession>
<reference evidence="1 2" key="1">
    <citation type="submission" date="2018-08" db="EMBL/GenBank/DDBJ databases">
        <title>Recombination of ecologically and evolutionarily significant loci maintains genetic cohesion in the Pseudomonas syringae species complex.</title>
        <authorList>
            <person name="Dillon M."/>
            <person name="Thakur S."/>
            <person name="Almeida R.N.D."/>
            <person name="Weir B.S."/>
            <person name="Guttman D.S."/>
        </authorList>
    </citation>
    <scope>NUCLEOTIDE SEQUENCE [LARGE SCALE GENOMIC DNA]</scope>
    <source>
        <strain evidence="1 2">19322</strain>
    </source>
</reference>
<proteinExistence type="predicted"/>
<dbReference type="Proteomes" id="UP000277952">
    <property type="component" value="Unassembled WGS sequence"/>
</dbReference>
<sequence>MKKMPRLNETVFMIVLLGIERAATYIQPRRRLEHHELNSQRK</sequence>
<organism evidence="1 2">
    <name type="scientific">Pseudomonas amygdali pv. morsprunorum</name>
    <dbReference type="NCBI Taxonomy" id="129138"/>
    <lineage>
        <taxon>Bacteria</taxon>
        <taxon>Pseudomonadati</taxon>
        <taxon>Pseudomonadota</taxon>
        <taxon>Gammaproteobacteria</taxon>
        <taxon>Pseudomonadales</taxon>
        <taxon>Pseudomonadaceae</taxon>
        <taxon>Pseudomonas</taxon>
        <taxon>Pseudomonas amygdali</taxon>
    </lineage>
</organism>
<dbReference type="AlphaFoldDB" id="A0A3M2WXS8"/>